<accession>X1M533</accession>
<keyword evidence="1" id="KW-0812">Transmembrane</keyword>
<evidence type="ECO:0000256" key="1">
    <source>
        <dbReference type="SAM" id="Phobius"/>
    </source>
</evidence>
<gene>
    <name evidence="2" type="ORF">S06H3_19895</name>
</gene>
<keyword evidence="1" id="KW-1133">Transmembrane helix</keyword>
<dbReference type="AlphaFoldDB" id="X1M533"/>
<protein>
    <submittedName>
        <fullName evidence="2">Uncharacterized protein</fullName>
    </submittedName>
</protein>
<feature type="transmembrane region" description="Helical" evidence="1">
    <location>
        <begin position="28"/>
        <end position="46"/>
    </location>
</feature>
<comment type="caution">
    <text evidence="2">The sequence shown here is derived from an EMBL/GenBank/DDBJ whole genome shotgun (WGS) entry which is preliminary data.</text>
</comment>
<feature type="non-terminal residue" evidence="2">
    <location>
        <position position="1"/>
    </location>
</feature>
<reference evidence="2" key="1">
    <citation type="journal article" date="2014" name="Front. Microbiol.">
        <title>High frequency of phylogenetically diverse reductive dehalogenase-homologous genes in deep subseafloor sedimentary metagenomes.</title>
        <authorList>
            <person name="Kawai M."/>
            <person name="Futagami T."/>
            <person name="Toyoda A."/>
            <person name="Takaki Y."/>
            <person name="Nishi S."/>
            <person name="Hori S."/>
            <person name="Arai W."/>
            <person name="Tsubouchi T."/>
            <person name="Morono Y."/>
            <person name="Uchiyama I."/>
            <person name="Ito T."/>
            <person name="Fujiyama A."/>
            <person name="Inagaki F."/>
            <person name="Takami H."/>
        </authorList>
    </citation>
    <scope>NUCLEOTIDE SEQUENCE</scope>
    <source>
        <strain evidence="2">Expedition CK06-06</strain>
    </source>
</reference>
<dbReference type="EMBL" id="BARV01010241">
    <property type="protein sequence ID" value="GAI09790.1"/>
    <property type="molecule type" value="Genomic_DNA"/>
</dbReference>
<organism evidence="2">
    <name type="scientific">marine sediment metagenome</name>
    <dbReference type="NCBI Taxonomy" id="412755"/>
    <lineage>
        <taxon>unclassified sequences</taxon>
        <taxon>metagenomes</taxon>
        <taxon>ecological metagenomes</taxon>
    </lineage>
</organism>
<evidence type="ECO:0000313" key="2">
    <source>
        <dbReference type="EMBL" id="GAI09790.1"/>
    </source>
</evidence>
<keyword evidence="1" id="KW-0472">Membrane</keyword>
<name>X1M533_9ZZZZ</name>
<sequence length="47" mass="5140">CVTMKKNIFGRQIKMYPESSDPQGDKDVGFGIKLGVAVALFVILVLI</sequence>
<proteinExistence type="predicted"/>